<gene>
    <name evidence="2" type="ORF">GCM10023196_091140</name>
</gene>
<keyword evidence="1" id="KW-0812">Transmembrane</keyword>
<feature type="transmembrane region" description="Helical" evidence="1">
    <location>
        <begin position="54"/>
        <end position="73"/>
    </location>
</feature>
<keyword evidence="1" id="KW-1133">Transmembrane helix</keyword>
<evidence type="ECO:0000313" key="3">
    <source>
        <dbReference type="Proteomes" id="UP001501442"/>
    </source>
</evidence>
<proteinExistence type="predicted"/>
<organism evidence="2 3">
    <name type="scientific">Actinoallomurus vinaceus</name>
    <dbReference type="NCBI Taxonomy" id="1080074"/>
    <lineage>
        <taxon>Bacteria</taxon>
        <taxon>Bacillati</taxon>
        <taxon>Actinomycetota</taxon>
        <taxon>Actinomycetes</taxon>
        <taxon>Streptosporangiales</taxon>
        <taxon>Thermomonosporaceae</taxon>
        <taxon>Actinoallomurus</taxon>
    </lineage>
</organism>
<evidence type="ECO:0000256" key="1">
    <source>
        <dbReference type="SAM" id="Phobius"/>
    </source>
</evidence>
<keyword evidence="3" id="KW-1185">Reference proteome</keyword>
<reference evidence="3" key="1">
    <citation type="journal article" date="2019" name="Int. J. Syst. Evol. Microbiol.">
        <title>The Global Catalogue of Microorganisms (GCM) 10K type strain sequencing project: providing services to taxonomists for standard genome sequencing and annotation.</title>
        <authorList>
            <consortium name="The Broad Institute Genomics Platform"/>
            <consortium name="The Broad Institute Genome Sequencing Center for Infectious Disease"/>
            <person name="Wu L."/>
            <person name="Ma J."/>
        </authorList>
    </citation>
    <scope>NUCLEOTIDE SEQUENCE [LARGE SCALE GENOMIC DNA]</scope>
    <source>
        <strain evidence="3">JCM 17939</strain>
    </source>
</reference>
<comment type="caution">
    <text evidence="2">The sequence shown here is derived from an EMBL/GenBank/DDBJ whole genome shotgun (WGS) entry which is preliminary data.</text>
</comment>
<dbReference type="EMBL" id="BAABHK010000019">
    <property type="protein sequence ID" value="GAA4637415.1"/>
    <property type="molecule type" value="Genomic_DNA"/>
</dbReference>
<keyword evidence="1" id="KW-0472">Membrane</keyword>
<dbReference type="Proteomes" id="UP001501442">
    <property type="component" value="Unassembled WGS sequence"/>
</dbReference>
<sequence>MKRDIDHLVARIAPDPGPGMTTGARELLREITTDAPYTAGSVVRTRSRLLRRRFAVPLIAAFAACAVAVSWLLPGVLGPHAANALDIRREDGYYVITVKQLFADPARYAKELRDRGLNVSLTVKPVSPGLVGSVMPPFDQRYNGLTNEEIARRKDLISPITRPGGCEDSWSCAIGLKIPVGYRGKASVMLGRKGRPRERFLAFGQLNNLGEPLQCEAFVNRTVGEVRSMLSRRGVVIGVFAVPLKGPRSDVPASWHVHEGWLTEPGKALLVAAPGRNPHPWPFSKDCPARH</sequence>
<dbReference type="RefSeq" id="WP_345440469.1">
    <property type="nucleotide sequence ID" value="NZ_BAABHK010000019.1"/>
</dbReference>
<evidence type="ECO:0000313" key="2">
    <source>
        <dbReference type="EMBL" id="GAA4637415.1"/>
    </source>
</evidence>
<protein>
    <submittedName>
        <fullName evidence="2">Uncharacterized protein</fullName>
    </submittedName>
</protein>
<accession>A0ABP8UQ17</accession>
<name>A0ABP8UQ17_9ACTN</name>